<dbReference type="Proteomes" id="UP001597176">
    <property type="component" value="Unassembled WGS sequence"/>
</dbReference>
<comment type="caution">
    <text evidence="2">The sequence shown here is derived from an EMBL/GenBank/DDBJ whole genome shotgun (WGS) entry which is preliminary data.</text>
</comment>
<keyword evidence="1" id="KW-0472">Membrane</keyword>
<gene>
    <name evidence="2" type="ORF">ACFQ4G_20755</name>
</gene>
<evidence type="ECO:0000313" key="2">
    <source>
        <dbReference type="EMBL" id="MFD1304000.1"/>
    </source>
</evidence>
<name>A0ABW3X5A6_9HYPH</name>
<feature type="transmembrane region" description="Helical" evidence="1">
    <location>
        <begin position="196"/>
        <end position="214"/>
    </location>
</feature>
<feature type="transmembrane region" description="Helical" evidence="1">
    <location>
        <begin position="72"/>
        <end position="95"/>
    </location>
</feature>
<feature type="transmembrane region" description="Helical" evidence="1">
    <location>
        <begin position="129"/>
        <end position="156"/>
    </location>
</feature>
<keyword evidence="1" id="KW-0812">Transmembrane</keyword>
<protein>
    <submittedName>
        <fullName evidence="2">NrsF family protein</fullName>
    </submittedName>
</protein>
<feature type="transmembrane region" description="Helical" evidence="1">
    <location>
        <begin position="102"/>
        <end position="123"/>
    </location>
</feature>
<dbReference type="InterPro" id="IPR009495">
    <property type="entry name" value="NrsF"/>
</dbReference>
<dbReference type="EMBL" id="JBHTND010000047">
    <property type="protein sequence ID" value="MFD1304000.1"/>
    <property type="molecule type" value="Genomic_DNA"/>
</dbReference>
<keyword evidence="3" id="KW-1185">Reference proteome</keyword>
<proteinExistence type="predicted"/>
<feature type="transmembrane region" description="Helical" evidence="1">
    <location>
        <begin position="168"/>
        <end position="190"/>
    </location>
</feature>
<keyword evidence="1" id="KW-1133">Transmembrane helix</keyword>
<accession>A0ABW3X5A6</accession>
<evidence type="ECO:0000256" key="1">
    <source>
        <dbReference type="SAM" id="Phobius"/>
    </source>
</evidence>
<dbReference type="RefSeq" id="WP_238208612.1">
    <property type="nucleotide sequence ID" value="NZ_JBHTND010000047.1"/>
</dbReference>
<feature type="transmembrane region" description="Helical" evidence="1">
    <location>
        <begin position="39"/>
        <end position="57"/>
    </location>
</feature>
<reference evidence="3" key="1">
    <citation type="journal article" date="2019" name="Int. J. Syst. Evol. Microbiol.">
        <title>The Global Catalogue of Microorganisms (GCM) 10K type strain sequencing project: providing services to taxonomists for standard genome sequencing and annotation.</title>
        <authorList>
            <consortium name="The Broad Institute Genomics Platform"/>
            <consortium name="The Broad Institute Genome Sequencing Center for Infectious Disease"/>
            <person name="Wu L."/>
            <person name="Ma J."/>
        </authorList>
    </citation>
    <scope>NUCLEOTIDE SEQUENCE [LARGE SCALE GENOMIC DNA]</scope>
    <source>
        <strain evidence="3">CCUG 56108</strain>
    </source>
</reference>
<dbReference type="Pfam" id="PF06532">
    <property type="entry name" value="NrsF"/>
    <property type="match status" value="1"/>
</dbReference>
<sequence length="222" mass="22122">MPLRTDETSPAALPHARLIDALARSLVPVRRLGSPLRRILGWLLVVALPGAGLAAVADLKGALSRHAGEPDLVLAAVGSIATAVTAAAAAILATLPDRHPRWALLPAPSLALWIGASVSGAGAEHGAPISLSEACACVGFILGLGVPFTLLLAAILRNGYALHPSLSGGLAGLAAASAAASILGLFHPFAMALNDLALHALAVALLSGAGAGFGRRLLRASA</sequence>
<evidence type="ECO:0000313" key="3">
    <source>
        <dbReference type="Proteomes" id="UP001597176"/>
    </source>
</evidence>
<organism evidence="2 3">
    <name type="scientific">Methylobacterium marchantiae</name>
    <dbReference type="NCBI Taxonomy" id="600331"/>
    <lineage>
        <taxon>Bacteria</taxon>
        <taxon>Pseudomonadati</taxon>
        <taxon>Pseudomonadota</taxon>
        <taxon>Alphaproteobacteria</taxon>
        <taxon>Hyphomicrobiales</taxon>
        <taxon>Methylobacteriaceae</taxon>
        <taxon>Methylobacterium</taxon>
    </lineage>
</organism>